<evidence type="ECO:0000313" key="2">
    <source>
        <dbReference type="Proteomes" id="UP000789860"/>
    </source>
</evidence>
<organism evidence="1 2">
    <name type="scientific">Scutellospora calospora</name>
    <dbReference type="NCBI Taxonomy" id="85575"/>
    <lineage>
        <taxon>Eukaryota</taxon>
        <taxon>Fungi</taxon>
        <taxon>Fungi incertae sedis</taxon>
        <taxon>Mucoromycota</taxon>
        <taxon>Glomeromycotina</taxon>
        <taxon>Glomeromycetes</taxon>
        <taxon>Diversisporales</taxon>
        <taxon>Gigasporaceae</taxon>
        <taxon>Scutellospora</taxon>
    </lineage>
</organism>
<evidence type="ECO:0000313" key="1">
    <source>
        <dbReference type="EMBL" id="CAG8591529.1"/>
    </source>
</evidence>
<accession>A0ACA9MHB7</accession>
<name>A0ACA9MHB7_9GLOM</name>
<protein>
    <submittedName>
        <fullName evidence="1">4551_t:CDS:1</fullName>
    </submittedName>
</protein>
<gene>
    <name evidence="1" type="ORF">SCALOS_LOCUS6596</name>
</gene>
<dbReference type="Proteomes" id="UP000789860">
    <property type="component" value="Unassembled WGS sequence"/>
</dbReference>
<proteinExistence type="predicted"/>
<keyword evidence="2" id="KW-1185">Reference proteome</keyword>
<dbReference type="EMBL" id="CAJVPM010012930">
    <property type="protein sequence ID" value="CAG8591529.1"/>
    <property type="molecule type" value="Genomic_DNA"/>
</dbReference>
<sequence length="52" mass="6263">NKHKKEEKVQSSIPSEEQTQESPKYKTQRRTNTRKEKKSKALFLVKNKYKKV</sequence>
<reference evidence="1" key="1">
    <citation type="submission" date="2021-06" db="EMBL/GenBank/DDBJ databases">
        <authorList>
            <person name="Kallberg Y."/>
            <person name="Tangrot J."/>
            <person name="Rosling A."/>
        </authorList>
    </citation>
    <scope>NUCLEOTIDE SEQUENCE</scope>
    <source>
        <strain evidence="1">AU212A</strain>
    </source>
</reference>
<feature type="non-terminal residue" evidence="1">
    <location>
        <position position="1"/>
    </location>
</feature>
<comment type="caution">
    <text evidence="1">The sequence shown here is derived from an EMBL/GenBank/DDBJ whole genome shotgun (WGS) entry which is preliminary data.</text>
</comment>